<feature type="transmembrane region" description="Helical" evidence="8">
    <location>
        <begin position="96"/>
        <end position="113"/>
    </location>
</feature>
<protein>
    <submittedName>
        <fullName evidence="10">NADH/ubiquinone/plastoquinone (Complex I)</fullName>
    </submittedName>
</protein>
<evidence type="ECO:0000256" key="5">
    <source>
        <dbReference type="ARBA" id="ARBA00023002"/>
    </source>
</evidence>
<dbReference type="InterPro" id="IPR001750">
    <property type="entry name" value="ND/Mrp_TM"/>
</dbReference>
<keyword evidence="2" id="KW-1003">Cell membrane</keyword>
<dbReference type="PANTHER" id="PTHR42682:SF4">
    <property type="entry name" value="NADH-UBIQUINONE_PLASTOQUINONE"/>
    <property type="match status" value="1"/>
</dbReference>
<reference evidence="10 11" key="1">
    <citation type="submission" date="2019-12" db="EMBL/GenBank/DDBJ databases">
        <title>The complete genome of the thermophilic, anoxygenic phototrophic gammaproteobacterium Thermochromatium tepidum.</title>
        <authorList>
            <person name="Sattley W.M."/>
            <person name="Swingley W.D."/>
            <person name="Burchell B.M."/>
            <person name="Gurbani S.A."/>
            <person name="Kujawa C.M."/>
            <person name="Nuccio D.A."/>
            <person name="Schladweiler J."/>
            <person name="Shaffer K.N."/>
            <person name="Stokes L.M."/>
            <person name="Touchman J.W."/>
            <person name="Blankenship R.E."/>
            <person name="Madigan M.T."/>
        </authorList>
    </citation>
    <scope>NUCLEOTIDE SEQUENCE [LARGE SCALE GENOMIC DNA]</scope>
    <source>
        <strain evidence="10 11">ATCC 43061</strain>
    </source>
</reference>
<evidence type="ECO:0000256" key="8">
    <source>
        <dbReference type="SAM" id="Phobius"/>
    </source>
</evidence>
<feature type="transmembrane region" description="Helical" evidence="8">
    <location>
        <begin position="187"/>
        <end position="209"/>
    </location>
</feature>
<feature type="transmembrane region" description="Helical" evidence="8">
    <location>
        <begin position="6"/>
        <end position="21"/>
    </location>
</feature>
<evidence type="ECO:0000256" key="3">
    <source>
        <dbReference type="ARBA" id="ARBA00022692"/>
    </source>
</evidence>
<keyword evidence="10" id="KW-0830">Ubiquinone</keyword>
<feature type="transmembrane region" description="Helical" evidence="8">
    <location>
        <begin position="216"/>
        <end position="237"/>
    </location>
</feature>
<proteinExistence type="predicted"/>
<feature type="transmembrane region" description="Helical" evidence="8">
    <location>
        <begin position="64"/>
        <end position="84"/>
    </location>
</feature>
<feature type="transmembrane region" description="Helical" evidence="8">
    <location>
        <begin position="447"/>
        <end position="465"/>
    </location>
</feature>
<keyword evidence="4 8" id="KW-1133">Transmembrane helix</keyword>
<feature type="transmembrane region" description="Helical" evidence="8">
    <location>
        <begin position="340"/>
        <end position="358"/>
    </location>
</feature>
<keyword evidence="6 8" id="KW-0472">Membrane</keyword>
<dbReference type="Pfam" id="PF00361">
    <property type="entry name" value="Proton_antipo_M"/>
    <property type="match status" value="1"/>
</dbReference>
<organism evidence="10 11">
    <name type="scientific">Thermochromatium tepidum ATCC 43061</name>
    <dbReference type="NCBI Taxonomy" id="316276"/>
    <lineage>
        <taxon>Bacteria</taxon>
        <taxon>Pseudomonadati</taxon>
        <taxon>Pseudomonadota</taxon>
        <taxon>Gammaproteobacteria</taxon>
        <taxon>Chromatiales</taxon>
        <taxon>Chromatiaceae</taxon>
        <taxon>Thermochromatium</taxon>
    </lineage>
</organism>
<keyword evidence="11" id="KW-1185">Reference proteome</keyword>
<dbReference type="Proteomes" id="UP000426424">
    <property type="component" value="Chromosome"/>
</dbReference>
<sequence>MTLPLILSWLWPLLLAPLVLRPRRHWLVTLAPLPALATALWIPAGTRIELPWLLVGTTLGLDTPGRIFLGFTALLWLVAAVHAIRALRDSPHAARFHLFFLLAMAGNLWLIVALDLASFYTGFALMGIASYGLVIHDGRRESLRAGKVYLILTLLGETTLFMALVLIAHQTGSLAPSANALTALDDLAIGLLILGLAVKAGLMPLHVWLPLAHPAAPVPASAVLSGTMIKAALLGWLRFLPLGALALPHWGLLLVLAGLITAILAPLIGLIQTNPKVVLAYSSVAKMGVMTLTLGLLLIEPHLAPVGVPALALYAGHHALTKGGLFLGVGLRHTSRRQPLIFAGLSLLVLVMVGVPLTGGAIAKDGLKPVLLVLDWRWLGAGLGLTTLVTVLLLARFLWLMWRTEPHPEPGYRSAGAAWGLLIALILMLPPAIALSDGAKLGWTTNLGLIAIALALGLPVLLAALQRPGMLDGMLDRIPPGDLLEALRPLPPLWRWSWRWTKRRWADRRARLFDPWCDWIERHWHTTRTGTDELRLARWPVAGGLWIGLLLLLMGLAWGWP</sequence>
<evidence type="ECO:0000313" key="11">
    <source>
        <dbReference type="Proteomes" id="UP000426424"/>
    </source>
</evidence>
<dbReference type="PRINTS" id="PR01437">
    <property type="entry name" value="NUOXDRDTASE4"/>
</dbReference>
<evidence type="ECO:0000313" key="10">
    <source>
        <dbReference type="EMBL" id="QGU32621.1"/>
    </source>
</evidence>
<feature type="domain" description="NADH:quinone oxidoreductase/Mrp antiporter transmembrane" evidence="9">
    <location>
        <begin position="113"/>
        <end position="370"/>
    </location>
</feature>
<dbReference type="GO" id="GO:0042773">
    <property type="term" value="P:ATP synthesis coupled electron transport"/>
    <property type="evidence" value="ECO:0007669"/>
    <property type="project" value="InterPro"/>
</dbReference>
<accession>A0A6I6DYE1</accession>
<feature type="transmembrane region" description="Helical" evidence="8">
    <location>
        <begin position="26"/>
        <end position="44"/>
    </location>
</feature>
<dbReference type="OrthoDB" id="9768329at2"/>
<keyword evidence="5" id="KW-0560">Oxidoreductase</keyword>
<feature type="transmembrane region" description="Helical" evidence="8">
    <location>
        <begin position="278"/>
        <end position="299"/>
    </location>
</feature>
<evidence type="ECO:0000256" key="2">
    <source>
        <dbReference type="ARBA" id="ARBA00022475"/>
    </source>
</evidence>
<dbReference type="AlphaFoldDB" id="A0A6I6DYE1"/>
<feature type="transmembrane region" description="Helical" evidence="8">
    <location>
        <begin position="414"/>
        <end position="435"/>
    </location>
</feature>
<gene>
    <name evidence="10" type="ORF">E6P07_06250</name>
</gene>
<dbReference type="RefSeq" id="WP_153974817.1">
    <property type="nucleotide sequence ID" value="NZ_CP039268.1"/>
</dbReference>
<evidence type="ECO:0000259" key="9">
    <source>
        <dbReference type="Pfam" id="PF00361"/>
    </source>
</evidence>
<dbReference type="InterPro" id="IPR052175">
    <property type="entry name" value="ComplexI-like_HydComp"/>
</dbReference>
<dbReference type="InterPro" id="IPR003918">
    <property type="entry name" value="NADH_UbQ_OxRdtase"/>
</dbReference>
<dbReference type="EMBL" id="CP039268">
    <property type="protein sequence ID" value="QGU32621.1"/>
    <property type="molecule type" value="Genomic_DNA"/>
</dbReference>
<keyword evidence="3 7" id="KW-0812">Transmembrane</keyword>
<feature type="transmembrane region" description="Helical" evidence="8">
    <location>
        <begin position="249"/>
        <end position="271"/>
    </location>
</feature>
<dbReference type="KEGG" id="ttp:E6P07_06250"/>
<dbReference type="GO" id="GO:0016491">
    <property type="term" value="F:oxidoreductase activity"/>
    <property type="evidence" value="ECO:0007669"/>
    <property type="project" value="UniProtKB-KW"/>
</dbReference>
<feature type="transmembrane region" description="Helical" evidence="8">
    <location>
        <begin position="311"/>
        <end position="331"/>
    </location>
</feature>
<feature type="transmembrane region" description="Helical" evidence="8">
    <location>
        <begin position="119"/>
        <end position="136"/>
    </location>
</feature>
<evidence type="ECO:0000256" key="4">
    <source>
        <dbReference type="ARBA" id="ARBA00022989"/>
    </source>
</evidence>
<evidence type="ECO:0000256" key="6">
    <source>
        <dbReference type="ARBA" id="ARBA00023136"/>
    </source>
</evidence>
<dbReference type="PANTHER" id="PTHR42682">
    <property type="entry name" value="HYDROGENASE-4 COMPONENT F"/>
    <property type="match status" value="1"/>
</dbReference>
<dbReference type="GO" id="GO:0005886">
    <property type="term" value="C:plasma membrane"/>
    <property type="evidence" value="ECO:0007669"/>
    <property type="project" value="UniProtKB-SubCell"/>
</dbReference>
<name>A0A6I6DYE1_THETI</name>
<dbReference type="GO" id="GO:0008137">
    <property type="term" value="F:NADH dehydrogenase (ubiquinone) activity"/>
    <property type="evidence" value="ECO:0007669"/>
    <property type="project" value="InterPro"/>
</dbReference>
<comment type="subcellular location">
    <subcellularLocation>
        <location evidence="1">Cell membrane</location>
        <topology evidence="1">Multi-pass membrane protein</topology>
    </subcellularLocation>
    <subcellularLocation>
        <location evidence="7">Membrane</location>
        <topology evidence="7">Multi-pass membrane protein</topology>
    </subcellularLocation>
</comment>
<evidence type="ECO:0000256" key="7">
    <source>
        <dbReference type="RuleBase" id="RU000320"/>
    </source>
</evidence>
<feature type="transmembrane region" description="Helical" evidence="8">
    <location>
        <begin position="378"/>
        <end position="402"/>
    </location>
</feature>
<evidence type="ECO:0000256" key="1">
    <source>
        <dbReference type="ARBA" id="ARBA00004651"/>
    </source>
</evidence>
<feature type="transmembrane region" description="Helical" evidence="8">
    <location>
        <begin position="148"/>
        <end position="167"/>
    </location>
</feature>
<feature type="transmembrane region" description="Helical" evidence="8">
    <location>
        <begin position="541"/>
        <end position="560"/>
    </location>
</feature>